<proteinExistence type="predicted"/>
<comment type="caution">
    <text evidence="2">The sequence shown here is derived from an EMBL/GenBank/DDBJ whole genome shotgun (WGS) entry which is preliminary data.</text>
</comment>
<organism evidence="2 3">
    <name type="scientific">Perkinsus olseni</name>
    <name type="common">Perkinsus atlanticus</name>
    <dbReference type="NCBI Taxonomy" id="32597"/>
    <lineage>
        <taxon>Eukaryota</taxon>
        <taxon>Sar</taxon>
        <taxon>Alveolata</taxon>
        <taxon>Perkinsozoa</taxon>
        <taxon>Perkinsea</taxon>
        <taxon>Perkinsida</taxon>
        <taxon>Perkinsidae</taxon>
        <taxon>Perkinsus</taxon>
    </lineage>
</organism>
<reference evidence="2 3" key="1">
    <citation type="submission" date="2020-04" db="EMBL/GenBank/DDBJ databases">
        <title>Perkinsus olseni comparative genomics.</title>
        <authorList>
            <person name="Bogema D.R."/>
        </authorList>
    </citation>
    <scope>NUCLEOTIDE SEQUENCE [LARGE SCALE GENOMIC DNA]</scope>
    <source>
        <strain evidence="2">ATCC PRA-179</strain>
    </source>
</reference>
<sequence>MPSVAYVLCLKSENDPLGVIEEAWEALAEENTDGNIGKPVSSAAAAAAAAAAAGGKKQRSKTRRRVGSRPFRTFKRTGKTKEDRRAQMLGGRS</sequence>
<evidence type="ECO:0000313" key="2">
    <source>
        <dbReference type="EMBL" id="KAF4664047.1"/>
    </source>
</evidence>
<protein>
    <submittedName>
        <fullName evidence="2">Uncharacterized protein</fullName>
    </submittedName>
</protein>
<evidence type="ECO:0000256" key="1">
    <source>
        <dbReference type="SAM" id="MobiDB-lite"/>
    </source>
</evidence>
<feature type="compositionally biased region" description="Basic residues" evidence="1">
    <location>
        <begin position="56"/>
        <end position="78"/>
    </location>
</feature>
<dbReference type="AlphaFoldDB" id="A0A7J6LXP8"/>
<name>A0A7J6LXP8_PEROL</name>
<evidence type="ECO:0000313" key="3">
    <source>
        <dbReference type="Proteomes" id="UP000570595"/>
    </source>
</evidence>
<dbReference type="Proteomes" id="UP000570595">
    <property type="component" value="Unassembled WGS sequence"/>
</dbReference>
<accession>A0A7J6LXP8</accession>
<gene>
    <name evidence="2" type="ORF">FOZ61_001167</name>
</gene>
<dbReference type="EMBL" id="JABAHT010000127">
    <property type="protein sequence ID" value="KAF4664047.1"/>
    <property type="molecule type" value="Genomic_DNA"/>
</dbReference>
<feature type="region of interest" description="Disordered" evidence="1">
    <location>
        <begin position="51"/>
        <end position="93"/>
    </location>
</feature>